<feature type="domain" description="Mammalian cell entry C-terminal" evidence="2">
    <location>
        <begin position="140"/>
        <end position="344"/>
    </location>
</feature>
<gene>
    <name evidence="3" type="ORF">M6D93_17215</name>
</gene>
<dbReference type="Proteomes" id="UP001056336">
    <property type="component" value="Chromosome"/>
</dbReference>
<dbReference type="Pfam" id="PF02470">
    <property type="entry name" value="MlaD"/>
    <property type="match status" value="1"/>
</dbReference>
<organism evidence="3 4">
    <name type="scientific">Jatrophihabitans telluris</name>
    <dbReference type="NCBI Taxonomy" id="2038343"/>
    <lineage>
        <taxon>Bacteria</taxon>
        <taxon>Bacillati</taxon>
        <taxon>Actinomycetota</taxon>
        <taxon>Actinomycetes</taxon>
        <taxon>Jatrophihabitantales</taxon>
        <taxon>Jatrophihabitantaceae</taxon>
        <taxon>Jatrophihabitans</taxon>
    </lineage>
</organism>
<dbReference type="NCBIfam" id="TIGR00996">
    <property type="entry name" value="Mtu_fam_mce"/>
    <property type="match status" value="1"/>
</dbReference>
<accession>A0ABY4QXC9</accession>
<dbReference type="EMBL" id="CP097332">
    <property type="protein sequence ID" value="UQX88019.1"/>
    <property type="molecule type" value="Genomic_DNA"/>
</dbReference>
<dbReference type="PANTHER" id="PTHR33371">
    <property type="entry name" value="INTERMEMBRANE PHOSPHOLIPID TRANSPORT SYSTEM BINDING PROTEIN MLAD-RELATED"/>
    <property type="match status" value="1"/>
</dbReference>
<feature type="domain" description="Mce/MlaD" evidence="1">
    <location>
        <begin position="37"/>
        <end position="132"/>
    </location>
</feature>
<evidence type="ECO:0000259" key="1">
    <source>
        <dbReference type="Pfam" id="PF02470"/>
    </source>
</evidence>
<protein>
    <submittedName>
        <fullName evidence="3">MCE family protein</fullName>
    </submittedName>
</protein>
<dbReference type="PANTHER" id="PTHR33371:SF17">
    <property type="entry name" value="MCE-FAMILY PROTEIN MCE1B"/>
    <property type="match status" value="1"/>
</dbReference>
<reference evidence="3" key="2">
    <citation type="submission" date="2022-05" db="EMBL/GenBank/DDBJ databases">
        <authorList>
            <person name="Kim J.-S."/>
            <person name="Lee K."/>
            <person name="Suh M."/>
            <person name="Eom M."/>
            <person name="Kim J.-S."/>
            <person name="Kim D.-S."/>
            <person name="Ko S.-H."/>
            <person name="Shin Y."/>
            <person name="Lee J.-S."/>
        </authorList>
    </citation>
    <scope>NUCLEOTIDE SEQUENCE</scope>
    <source>
        <strain evidence="3">N237</strain>
    </source>
</reference>
<evidence type="ECO:0000313" key="4">
    <source>
        <dbReference type="Proteomes" id="UP001056336"/>
    </source>
</evidence>
<dbReference type="InterPro" id="IPR052336">
    <property type="entry name" value="MlaD_Phospholipid_Transporter"/>
</dbReference>
<reference evidence="3" key="1">
    <citation type="journal article" date="2018" name="Int. J. Syst. Evol. Microbiol.">
        <title>Jatrophihabitans telluris sp. nov., isolated from sediment soil of lava forest wetlands and the emended description of the genus Jatrophihabitans.</title>
        <authorList>
            <person name="Lee K.C."/>
            <person name="Suh M.K."/>
            <person name="Eom M.K."/>
            <person name="Kim K.K."/>
            <person name="Kim J.S."/>
            <person name="Kim D.S."/>
            <person name="Ko S.H."/>
            <person name="Shin Y.K."/>
            <person name="Lee J.S."/>
        </authorList>
    </citation>
    <scope>NUCLEOTIDE SEQUENCE</scope>
    <source>
        <strain evidence="3">N237</strain>
    </source>
</reference>
<dbReference type="Pfam" id="PF11887">
    <property type="entry name" value="Mce4_CUP1"/>
    <property type="match status" value="1"/>
</dbReference>
<sequence>MRGLLSPLLKLVAFLVVTSLATYVLAATITNASFGKTRSYYALFHDATGLLIGDDVRVAGVRVGTVEGIKLVREPATAGAANAGSTSTPAAGAFVARVRFSVADNRPLTTWSLAKLRFRNLVGQRYVDVEEGSPIDGVAQQTLPDKGTIPLSQTTDALDLSTLFAGFKPLFAGLDPAEMNSLSLQIIQTLQGEGGTVDALLQQTAALTSAIADKDKVIGDLVDNLSSVLDTLGQRDQKLSDLISELQRWVSGLAGDRKTIGDSIAGVNTLAQSTTGLLSQIRPSLKQDVVDLNGLASTLNAGGTELDGVLQRLPNKVASLTRTATYGSWFNFYLCSMSGTVTLPGNVKLDPSIASGTTRCN</sequence>
<name>A0ABY4QXC9_9ACTN</name>
<evidence type="ECO:0000259" key="2">
    <source>
        <dbReference type="Pfam" id="PF11887"/>
    </source>
</evidence>
<dbReference type="InterPro" id="IPR005693">
    <property type="entry name" value="Mce"/>
</dbReference>
<dbReference type="RefSeq" id="WP_249771111.1">
    <property type="nucleotide sequence ID" value="NZ_CP097332.1"/>
</dbReference>
<dbReference type="InterPro" id="IPR024516">
    <property type="entry name" value="Mce_C"/>
</dbReference>
<proteinExistence type="predicted"/>
<dbReference type="InterPro" id="IPR003399">
    <property type="entry name" value="Mce/MlaD"/>
</dbReference>
<evidence type="ECO:0000313" key="3">
    <source>
        <dbReference type="EMBL" id="UQX88019.1"/>
    </source>
</evidence>
<keyword evidence="4" id="KW-1185">Reference proteome</keyword>